<dbReference type="AlphaFoldDB" id="A0A0H5R4G3"/>
<feature type="domain" description="MADS-box" evidence="7">
    <location>
        <begin position="1"/>
        <end position="61"/>
    </location>
</feature>
<dbReference type="GO" id="GO:0003677">
    <property type="term" value="F:DNA binding"/>
    <property type="evidence" value="ECO:0007669"/>
    <property type="project" value="UniProtKB-KW"/>
</dbReference>
<dbReference type="PRINTS" id="PR00404">
    <property type="entry name" value="MADSDOMAIN"/>
</dbReference>
<organism evidence="8">
    <name type="scientific">Spongospora subterranea</name>
    <dbReference type="NCBI Taxonomy" id="70186"/>
    <lineage>
        <taxon>Eukaryota</taxon>
        <taxon>Sar</taxon>
        <taxon>Rhizaria</taxon>
        <taxon>Endomyxa</taxon>
        <taxon>Phytomyxea</taxon>
        <taxon>Plasmodiophorida</taxon>
        <taxon>Plasmodiophoridae</taxon>
        <taxon>Spongospora</taxon>
    </lineage>
</organism>
<evidence type="ECO:0000259" key="7">
    <source>
        <dbReference type="PROSITE" id="PS50066"/>
    </source>
</evidence>
<dbReference type="SMART" id="SM00432">
    <property type="entry name" value="MADS"/>
    <property type="match status" value="1"/>
</dbReference>
<evidence type="ECO:0000256" key="2">
    <source>
        <dbReference type="ARBA" id="ARBA00023015"/>
    </source>
</evidence>
<accession>A0A0H5R4G3</accession>
<proteinExistence type="predicted"/>
<dbReference type="Gene3D" id="3.40.1810.10">
    <property type="entry name" value="Transcription factor, MADS-box"/>
    <property type="match status" value="1"/>
</dbReference>
<name>A0A0H5R4G3_9EUKA</name>
<sequence>MGRKKILIHKIDDVKNREVTFNKRKVGLMKKAIELSVLCDCEVAVVVFHDSHLYQYSSDPTITTTLKRYMEYQGPYEQIQNEDLDDLKPGKASSFKVGRTLMKHCVPQNADMATVVMNNNRESHAPLSIPIGPRSPLRINRERRPSRGEVSDGSLLEKRGRKRALNVHIPMVHDSSSMDLVPVRDCLVSNGLSANSPRMHMSHQMLQSVGQGPCHVQQPSAPLFSPSARYVRGPLHPVLSLPHSHTPSWSAVPCMSPHVVQYTQMAGGGHGPGSALNTPTLSPFATGYPPFSHNPPSPSLQIQSSYAPSQS</sequence>
<feature type="compositionally biased region" description="Polar residues" evidence="6">
    <location>
        <begin position="299"/>
        <end position="311"/>
    </location>
</feature>
<keyword evidence="5" id="KW-0539">Nucleus</keyword>
<dbReference type="EMBL" id="HACM01008586">
    <property type="protein sequence ID" value="CRZ09028.1"/>
    <property type="molecule type" value="Transcribed_RNA"/>
</dbReference>
<dbReference type="InterPro" id="IPR036879">
    <property type="entry name" value="TF_MADSbox_sf"/>
</dbReference>
<dbReference type="SUPFAM" id="SSF55455">
    <property type="entry name" value="SRF-like"/>
    <property type="match status" value="1"/>
</dbReference>
<dbReference type="GO" id="GO:0046983">
    <property type="term" value="F:protein dimerization activity"/>
    <property type="evidence" value="ECO:0007669"/>
    <property type="project" value="InterPro"/>
</dbReference>
<evidence type="ECO:0000256" key="6">
    <source>
        <dbReference type="SAM" id="MobiDB-lite"/>
    </source>
</evidence>
<dbReference type="PANTHER" id="PTHR48019">
    <property type="entry name" value="SERUM RESPONSE FACTOR HOMOLOG"/>
    <property type="match status" value="1"/>
</dbReference>
<reference evidence="8" key="1">
    <citation type="submission" date="2015-04" db="EMBL/GenBank/DDBJ databases">
        <title>The genome sequence of the plant pathogenic Rhizarian Plasmodiophora brassicae reveals insights in its biotrophic life cycle and the origin of chitin synthesis.</title>
        <authorList>
            <person name="Schwelm A."/>
            <person name="Fogelqvist J."/>
            <person name="Knaust A."/>
            <person name="Julke S."/>
            <person name="Lilja T."/>
            <person name="Dhandapani V."/>
            <person name="Bonilla-Rosso G."/>
            <person name="Karlsson M."/>
            <person name="Shevchenko A."/>
            <person name="Choi S.R."/>
            <person name="Kim H.G."/>
            <person name="Park J.Y."/>
            <person name="Lim Y.P."/>
            <person name="Ludwig-Muller J."/>
            <person name="Dixelius C."/>
        </authorList>
    </citation>
    <scope>NUCLEOTIDE SEQUENCE</scope>
    <source>
        <tissue evidence="8">Potato root galls</tissue>
    </source>
</reference>
<keyword evidence="2" id="KW-0805">Transcription regulation</keyword>
<dbReference type="Pfam" id="PF00319">
    <property type="entry name" value="SRF-TF"/>
    <property type="match status" value="1"/>
</dbReference>
<evidence type="ECO:0000256" key="5">
    <source>
        <dbReference type="ARBA" id="ARBA00023242"/>
    </source>
</evidence>
<dbReference type="GO" id="GO:0005634">
    <property type="term" value="C:nucleus"/>
    <property type="evidence" value="ECO:0007669"/>
    <property type="project" value="UniProtKB-SubCell"/>
</dbReference>
<evidence type="ECO:0000256" key="1">
    <source>
        <dbReference type="ARBA" id="ARBA00004123"/>
    </source>
</evidence>
<evidence type="ECO:0000256" key="4">
    <source>
        <dbReference type="ARBA" id="ARBA00023163"/>
    </source>
</evidence>
<dbReference type="InterPro" id="IPR002100">
    <property type="entry name" value="TF_MADSbox"/>
</dbReference>
<dbReference type="PROSITE" id="PS50066">
    <property type="entry name" value="MADS_BOX_2"/>
    <property type="match status" value="1"/>
</dbReference>
<protein>
    <recommendedName>
        <fullName evidence="7">MADS-box domain-containing protein</fullName>
    </recommendedName>
</protein>
<evidence type="ECO:0000256" key="3">
    <source>
        <dbReference type="ARBA" id="ARBA00023125"/>
    </source>
</evidence>
<feature type="compositionally biased region" description="Basic and acidic residues" evidence="6">
    <location>
        <begin position="139"/>
        <end position="157"/>
    </location>
</feature>
<feature type="region of interest" description="Disordered" evidence="6">
    <location>
        <begin position="124"/>
        <end position="157"/>
    </location>
</feature>
<comment type="subcellular location">
    <subcellularLocation>
        <location evidence="1">Nucleus</location>
    </subcellularLocation>
</comment>
<keyword evidence="3" id="KW-0238">DNA-binding</keyword>
<feature type="region of interest" description="Disordered" evidence="6">
    <location>
        <begin position="269"/>
        <end position="311"/>
    </location>
</feature>
<keyword evidence="4" id="KW-0804">Transcription</keyword>
<dbReference type="InterPro" id="IPR050142">
    <property type="entry name" value="MADS-box/MEF2_TF"/>
</dbReference>
<evidence type="ECO:0000313" key="8">
    <source>
        <dbReference type="EMBL" id="CRZ09028.1"/>
    </source>
</evidence>